<protein>
    <submittedName>
        <fullName evidence="7">Isoaspartyl peptidase/L-asparaginase</fullName>
    </submittedName>
</protein>
<evidence type="ECO:0000256" key="2">
    <source>
        <dbReference type="ARBA" id="ARBA00022801"/>
    </source>
</evidence>
<sequence length="304" mass="31203">MTSHVVNQPGPTLVIHGGAGNVPSRTGTEAENFRHSLRQAFAAGQRALDVSARDAVIAAVMAMEDDPLFNAGRGGALAENGTVEADAAIMTGDGRAGAVCCSHHARNPIQLALKVLTDSPHVLLCDPPAQVCREWGLDVEPPEYFVTSARRAQLERVLAGRQRAPRHGTVGAVARDRHGHLAAATSTGGIVASSVGRIGDSPVIGAGTFARNGVVAVCCTGDGEAFLQGAVAHEVDARMRLAGQPVDHAALGALTDEVSSRCTDDAPATGGLIAVDSCGRLVVCHVSASMLAAWPDHGDVLTSV</sequence>
<dbReference type="InterPro" id="IPR029055">
    <property type="entry name" value="Ntn_hydrolases_N"/>
</dbReference>
<keyword evidence="1" id="KW-0645">Protease</keyword>
<gene>
    <name evidence="7" type="ORF">FYJ43_09950</name>
</gene>
<dbReference type="FunFam" id="3.60.20.30:FF:000001">
    <property type="entry name" value="Isoaspartyl peptidase/L-asparaginase"/>
    <property type="match status" value="1"/>
</dbReference>
<evidence type="ECO:0000313" key="7">
    <source>
        <dbReference type="EMBL" id="MSS46334.1"/>
    </source>
</evidence>
<evidence type="ECO:0000256" key="4">
    <source>
        <dbReference type="PIRSR" id="PIRSR600246-1"/>
    </source>
</evidence>
<evidence type="ECO:0000256" key="3">
    <source>
        <dbReference type="ARBA" id="ARBA00022813"/>
    </source>
</evidence>
<feature type="binding site" evidence="5">
    <location>
        <begin position="197"/>
        <end position="200"/>
    </location>
    <ligand>
        <name>substrate</name>
    </ligand>
</feature>
<dbReference type="GO" id="GO:0008233">
    <property type="term" value="F:peptidase activity"/>
    <property type="evidence" value="ECO:0007669"/>
    <property type="project" value="UniProtKB-KW"/>
</dbReference>
<feature type="binding site" evidence="5">
    <location>
        <begin position="220"/>
        <end position="223"/>
    </location>
    <ligand>
        <name>substrate</name>
    </ligand>
</feature>
<keyword evidence="3" id="KW-0068">Autocatalytic cleavage</keyword>
<dbReference type="GO" id="GO:0006508">
    <property type="term" value="P:proteolysis"/>
    <property type="evidence" value="ECO:0007669"/>
    <property type="project" value="UniProtKB-KW"/>
</dbReference>
<evidence type="ECO:0000313" key="8">
    <source>
        <dbReference type="Proteomes" id="UP000466104"/>
    </source>
</evidence>
<evidence type="ECO:0000256" key="6">
    <source>
        <dbReference type="PIRSR" id="PIRSR600246-3"/>
    </source>
</evidence>
<name>A0A7K0J8P3_9ACTN</name>
<keyword evidence="2" id="KW-0378">Hydrolase</keyword>
<dbReference type="EMBL" id="VUMG01000003">
    <property type="protein sequence ID" value="MSS46334.1"/>
    <property type="molecule type" value="Genomic_DNA"/>
</dbReference>
<dbReference type="Proteomes" id="UP000466104">
    <property type="component" value="Unassembled WGS sequence"/>
</dbReference>
<evidence type="ECO:0000256" key="1">
    <source>
        <dbReference type="ARBA" id="ARBA00022670"/>
    </source>
</evidence>
<dbReference type="Gene3D" id="3.60.20.30">
    <property type="entry name" value="(Glycosyl)asparaginase"/>
    <property type="match status" value="1"/>
</dbReference>
<dbReference type="InterPro" id="IPR000246">
    <property type="entry name" value="Peptidase_T2"/>
</dbReference>
<evidence type="ECO:0000256" key="5">
    <source>
        <dbReference type="PIRSR" id="PIRSR600246-2"/>
    </source>
</evidence>
<dbReference type="RefSeq" id="WP_154564246.1">
    <property type="nucleotide sequence ID" value="NZ_VUMG01000003.1"/>
</dbReference>
<dbReference type="PANTHER" id="PTHR10188:SF43">
    <property type="entry name" value="ASPARAGINASE (EUROFUNG)"/>
    <property type="match status" value="1"/>
</dbReference>
<feature type="site" description="Cleavage; by autolysis" evidence="6">
    <location>
        <begin position="168"/>
        <end position="169"/>
    </location>
</feature>
<dbReference type="PANTHER" id="PTHR10188">
    <property type="entry name" value="L-ASPARAGINASE"/>
    <property type="match status" value="1"/>
</dbReference>
<feature type="active site" description="Nucleophile" evidence="4">
    <location>
        <position position="169"/>
    </location>
</feature>
<organism evidence="7 8">
    <name type="scientific">Cutibacterium porci</name>
    <dbReference type="NCBI Taxonomy" id="2605781"/>
    <lineage>
        <taxon>Bacteria</taxon>
        <taxon>Bacillati</taxon>
        <taxon>Actinomycetota</taxon>
        <taxon>Actinomycetes</taxon>
        <taxon>Propionibacteriales</taxon>
        <taxon>Propionibacteriaceae</taxon>
        <taxon>Cutibacterium</taxon>
    </lineage>
</organism>
<accession>A0A7K0J8P3</accession>
<dbReference type="SUPFAM" id="SSF56235">
    <property type="entry name" value="N-terminal nucleophile aminohydrolases (Ntn hydrolases)"/>
    <property type="match status" value="1"/>
</dbReference>
<proteinExistence type="predicted"/>
<dbReference type="AlphaFoldDB" id="A0A7K0J8P3"/>
<reference evidence="7 8" key="1">
    <citation type="submission" date="2019-08" db="EMBL/GenBank/DDBJ databases">
        <title>In-depth cultivation of the pig gut microbiome towards novel bacterial diversity and tailored functional studies.</title>
        <authorList>
            <person name="Wylensek D."/>
            <person name="Hitch T.C.A."/>
            <person name="Clavel T."/>
        </authorList>
    </citation>
    <scope>NUCLEOTIDE SEQUENCE [LARGE SCALE GENOMIC DNA]</scope>
    <source>
        <strain evidence="7 8">WCA-380-WT-3A</strain>
    </source>
</reference>
<keyword evidence="8" id="KW-1185">Reference proteome</keyword>
<dbReference type="GO" id="GO:0005737">
    <property type="term" value="C:cytoplasm"/>
    <property type="evidence" value="ECO:0007669"/>
    <property type="project" value="TreeGrafter"/>
</dbReference>
<dbReference type="Pfam" id="PF01112">
    <property type="entry name" value="Asparaginase_2"/>
    <property type="match status" value="1"/>
</dbReference>
<comment type="caution">
    <text evidence="7">The sequence shown here is derived from an EMBL/GenBank/DDBJ whole genome shotgun (WGS) entry which is preliminary data.</text>
</comment>